<dbReference type="Pfam" id="PF01381">
    <property type="entry name" value="HTH_3"/>
    <property type="match status" value="1"/>
</dbReference>
<organism evidence="2 3">
    <name type="scientific">Massilia cellulosiltytica</name>
    <dbReference type="NCBI Taxonomy" id="2683234"/>
    <lineage>
        <taxon>Bacteria</taxon>
        <taxon>Pseudomonadati</taxon>
        <taxon>Pseudomonadota</taxon>
        <taxon>Betaproteobacteria</taxon>
        <taxon>Burkholderiales</taxon>
        <taxon>Oxalobacteraceae</taxon>
        <taxon>Telluria group</taxon>
        <taxon>Massilia</taxon>
    </lineage>
</organism>
<sequence>MSSAPDYHTLSTASHLGQLLKTTRKRHKITQAELAGYVGVSQNRISHLENHPEELSIRQLLSWCSALKLELKLGERDTSAASNSAEW</sequence>
<reference evidence="2 3" key="1">
    <citation type="submission" date="2019-12" db="EMBL/GenBank/DDBJ databases">
        <authorList>
            <person name="Li C."/>
            <person name="Zhao J."/>
        </authorList>
    </citation>
    <scope>NUCLEOTIDE SEQUENCE [LARGE SCALE GENOMIC DNA]</scope>
    <source>
        <strain evidence="2 3">NEAU-DD11</strain>
    </source>
</reference>
<protein>
    <submittedName>
        <fullName evidence="2">Helix-turn-helix domain-containing protein</fullName>
    </submittedName>
</protein>
<evidence type="ECO:0000313" key="3">
    <source>
        <dbReference type="Proteomes" id="UP000443353"/>
    </source>
</evidence>
<dbReference type="SMART" id="SM00530">
    <property type="entry name" value="HTH_XRE"/>
    <property type="match status" value="1"/>
</dbReference>
<dbReference type="Proteomes" id="UP000443353">
    <property type="component" value="Unassembled WGS sequence"/>
</dbReference>
<dbReference type="AlphaFoldDB" id="A0A7X3G438"/>
<dbReference type="EMBL" id="WSES01000008">
    <property type="protein sequence ID" value="MVW63366.1"/>
    <property type="molecule type" value="Genomic_DNA"/>
</dbReference>
<dbReference type="GO" id="GO:0003677">
    <property type="term" value="F:DNA binding"/>
    <property type="evidence" value="ECO:0007669"/>
    <property type="project" value="InterPro"/>
</dbReference>
<gene>
    <name evidence="2" type="ORF">GPY61_25920</name>
</gene>
<dbReference type="Gene3D" id="1.10.260.40">
    <property type="entry name" value="lambda repressor-like DNA-binding domains"/>
    <property type="match status" value="1"/>
</dbReference>
<evidence type="ECO:0000313" key="2">
    <source>
        <dbReference type="EMBL" id="MVW63366.1"/>
    </source>
</evidence>
<dbReference type="PROSITE" id="PS50943">
    <property type="entry name" value="HTH_CROC1"/>
    <property type="match status" value="1"/>
</dbReference>
<comment type="caution">
    <text evidence="2">The sequence shown here is derived from an EMBL/GenBank/DDBJ whole genome shotgun (WGS) entry which is preliminary data.</text>
</comment>
<feature type="domain" description="HTH cro/C1-type" evidence="1">
    <location>
        <begin position="20"/>
        <end position="76"/>
    </location>
</feature>
<dbReference type="InterPro" id="IPR010982">
    <property type="entry name" value="Lambda_DNA-bd_dom_sf"/>
</dbReference>
<dbReference type="RefSeq" id="WP_056136781.1">
    <property type="nucleotide sequence ID" value="NZ_WSES01000008.1"/>
</dbReference>
<dbReference type="InterPro" id="IPR001387">
    <property type="entry name" value="Cro/C1-type_HTH"/>
</dbReference>
<evidence type="ECO:0000259" key="1">
    <source>
        <dbReference type="PROSITE" id="PS50943"/>
    </source>
</evidence>
<dbReference type="CDD" id="cd00093">
    <property type="entry name" value="HTH_XRE"/>
    <property type="match status" value="1"/>
</dbReference>
<proteinExistence type="predicted"/>
<keyword evidence="3" id="KW-1185">Reference proteome</keyword>
<dbReference type="SUPFAM" id="SSF47413">
    <property type="entry name" value="lambda repressor-like DNA-binding domains"/>
    <property type="match status" value="1"/>
</dbReference>
<name>A0A7X3G438_9BURK</name>
<accession>A0A7X3G438</accession>